<evidence type="ECO:0000256" key="1">
    <source>
        <dbReference type="ARBA" id="ARBA00009667"/>
    </source>
</evidence>
<evidence type="ECO:0000313" key="5">
    <source>
        <dbReference type="Proteomes" id="UP000050515"/>
    </source>
</evidence>
<protein>
    <recommendedName>
        <fullName evidence="2">Phosphoribosylformimino-5-aminoimidazole carboxamide ribotide isomerase</fullName>
    </recommendedName>
</protein>
<evidence type="ECO:0000256" key="2">
    <source>
        <dbReference type="ARBA" id="ARBA00030547"/>
    </source>
</evidence>
<dbReference type="InterPro" id="IPR044524">
    <property type="entry name" value="Isoase_HisA-like"/>
</dbReference>
<dbReference type="Gene3D" id="3.20.20.70">
    <property type="entry name" value="Aldolase class I"/>
    <property type="match status" value="1"/>
</dbReference>
<dbReference type="GO" id="GO:0003949">
    <property type="term" value="F:1-(5-phosphoribosyl)-5-[(5-phosphoribosylamino)methylideneamino]imidazole-4-carboxamide isomerase activity"/>
    <property type="evidence" value="ECO:0007669"/>
    <property type="project" value="InterPro"/>
</dbReference>
<keyword evidence="3" id="KW-0368">Histidine biosynthesis</keyword>
<dbReference type="PANTHER" id="PTHR43090">
    <property type="entry name" value="1-(5-PHOSPHORIBOSYL)-5-[(5-PHOSPHORIBOSYLAMINO)METHYLIDENEAMINO] IMIDAZOLE-4-CARBOXAMIDE ISOMERASE"/>
    <property type="match status" value="1"/>
</dbReference>
<dbReference type="AlphaFoldDB" id="A0A0P9ESK8"/>
<proteinExistence type="inferred from homology"/>
<evidence type="ECO:0000256" key="3">
    <source>
        <dbReference type="RuleBase" id="RU003657"/>
    </source>
</evidence>
<name>A0A0P9ESK8_9ARCH</name>
<dbReference type="GO" id="GO:0000162">
    <property type="term" value="P:L-tryptophan biosynthetic process"/>
    <property type="evidence" value="ECO:0007669"/>
    <property type="project" value="TreeGrafter"/>
</dbReference>
<dbReference type="GO" id="GO:0000105">
    <property type="term" value="P:L-histidine biosynthetic process"/>
    <property type="evidence" value="ECO:0007669"/>
    <property type="project" value="UniProtKB-KW"/>
</dbReference>
<dbReference type="Pfam" id="PF00977">
    <property type="entry name" value="His_biosynth"/>
    <property type="match status" value="1"/>
</dbReference>
<gene>
    <name evidence="4" type="ORF">SE19_03500</name>
</gene>
<keyword evidence="3" id="KW-0028">Amino-acid biosynthesis</keyword>
<evidence type="ECO:0000313" key="4">
    <source>
        <dbReference type="EMBL" id="KPV46889.1"/>
    </source>
</evidence>
<dbReference type="EMBL" id="LJCQ01000168">
    <property type="protein sequence ID" value="KPV46889.1"/>
    <property type="molecule type" value="Genomic_DNA"/>
</dbReference>
<accession>A0A0P9ESK8</accession>
<comment type="caution">
    <text evidence="4">The sequence shown here is derived from an EMBL/GenBank/DDBJ whole genome shotgun (WGS) entry which is preliminary data.</text>
</comment>
<dbReference type="InterPro" id="IPR011060">
    <property type="entry name" value="RibuloseP-bd_barrel"/>
</dbReference>
<dbReference type="Proteomes" id="UP000050515">
    <property type="component" value="Unassembled WGS sequence"/>
</dbReference>
<dbReference type="SUPFAM" id="SSF51366">
    <property type="entry name" value="Ribulose-phoshate binding barrel"/>
    <property type="match status" value="1"/>
</dbReference>
<sequence>MIDIYPAIDIYNGKAVFLTQGRLEDIKVYGDPLNYALKFAEKFNRMHIVDLNGAFTGRPENLGIIEKIIRETGVFVQVGGGFRTLNDINNALLIGAGSVIIGTKIMDGEFINSINTDFITASMDVIDGNIAINGWKNISKNYIDVYLSLKNKIKRFIYTSIKSDGVFKIDFNKKFWGDEYFIYAGGVSTMEDVKFLEKKGFSGVIVGKAIYEGVFKC</sequence>
<dbReference type="InterPro" id="IPR006062">
    <property type="entry name" value="His_biosynth"/>
</dbReference>
<dbReference type="InterPro" id="IPR013785">
    <property type="entry name" value="Aldolase_TIM"/>
</dbReference>
<dbReference type="GO" id="GO:0005737">
    <property type="term" value="C:cytoplasm"/>
    <property type="evidence" value="ECO:0007669"/>
    <property type="project" value="TreeGrafter"/>
</dbReference>
<reference evidence="4 5" key="1">
    <citation type="submission" date="2015-09" db="EMBL/GenBank/DDBJ databases">
        <title>Draft genome sequence of Acidiplasma aeolicum DSM 18409.</title>
        <authorList>
            <person name="Hemp J."/>
        </authorList>
    </citation>
    <scope>NUCLEOTIDE SEQUENCE [LARGE SCALE GENOMIC DNA]</scope>
    <source>
        <strain evidence="4 5">V</strain>
    </source>
</reference>
<dbReference type="PANTHER" id="PTHR43090:SF7">
    <property type="entry name" value="1-(5-PHOSPHORIBOSYL)-5-[(5-PHOSPHORIBOSYLAMINO)METHYLIDENEAMINO] IMIDAZOLE-4-CARBOXAMIDE ISOMERASE"/>
    <property type="match status" value="1"/>
</dbReference>
<dbReference type="PATRIC" id="fig|507754.4.peg.1189"/>
<comment type="similarity">
    <text evidence="1 3">Belongs to the HisA/HisF family.</text>
</comment>
<dbReference type="RefSeq" id="WP_201779768.1">
    <property type="nucleotide sequence ID" value="NZ_LJCQ01000168.1"/>
</dbReference>
<organism evidence="4 5">
    <name type="scientific">Acidiplasma aeolicum</name>
    <dbReference type="NCBI Taxonomy" id="507754"/>
    <lineage>
        <taxon>Archaea</taxon>
        <taxon>Methanobacteriati</taxon>
        <taxon>Thermoplasmatota</taxon>
        <taxon>Thermoplasmata</taxon>
        <taxon>Thermoplasmatales</taxon>
        <taxon>Ferroplasmaceae</taxon>
        <taxon>Acidiplasma</taxon>
    </lineage>
</organism>